<proteinExistence type="predicted"/>
<dbReference type="PANTHER" id="PTHR11005">
    <property type="entry name" value="LYSOSOMAL ACID LIPASE-RELATED"/>
    <property type="match status" value="1"/>
</dbReference>
<reference evidence="4 5" key="1">
    <citation type="submission" date="2018-10" db="EMBL/GenBank/DDBJ databases">
        <title>Improved assembly of the deer mouse Peromyscus maniculatus genome.</title>
        <authorList>
            <person name="Lassance J.-M."/>
            <person name="Hoekstra H.E."/>
        </authorList>
    </citation>
    <scope>NUCLEOTIDE SEQUENCE [LARGE SCALE GENOMIC DNA]</scope>
</reference>
<dbReference type="Ensembl" id="ENSPEMT00000034873.1">
    <property type="protein sequence ID" value="ENSPEMP00000033592.1"/>
    <property type="gene ID" value="ENSPEMG00000028512.1"/>
</dbReference>
<evidence type="ECO:0000256" key="1">
    <source>
        <dbReference type="ARBA" id="ARBA00022963"/>
    </source>
</evidence>
<dbReference type="AlphaFoldDB" id="A0A8C8UMJ6"/>
<reference evidence="4" key="3">
    <citation type="submission" date="2025-09" db="UniProtKB">
        <authorList>
            <consortium name="Ensembl"/>
        </authorList>
    </citation>
    <scope>IDENTIFICATION</scope>
</reference>
<dbReference type="SUPFAM" id="SSF53474">
    <property type="entry name" value="alpha/beta-Hydrolases"/>
    <property type="match status" value="1"/>
</dbReference>
<dbReference type="Proteomes" id="UP000694547">
    <property type="component" value="Chromosome 1"/>
</dbReference>
<dbReference type="InterPro" id="IPR000073">
    <property type="entry name" value="AB_hydrolase_1"/>
</dbReference>
<dbReference type="GeneTree" id="ENSGT00940000161066"/>
<keyword evidence="5" id="KW-1185">Reference proteome</keyword>
<dbReference type="Gene3D" id="3.40.50.1820">
    <property type="entry name" value="alpha/beta hydrolase"/>
    <property type="match status" value="1"/>
</dbReference>
<sequence length="176" mass="19981">LIKYDLPATIDFIVNKTGQKQIYYVGHSQGALLAFGAFSTNTQLAQKIKINFSLGPVATIKHSKGVIRSIAFLEKTTTKTVFGEKGILFNEDAEYFVQFFCQREKIATVCNNLLTLLFGYNPQNLNESRIDVYVGHAPEGTSVQTLLHYTQVKFVHAFFLFLFKISSDNTRQFYLF</sequence>
<evidence type="ECO:0000313" key="5">
    <source>
        <dbReference type="Proteomes" id="UP000694547"/>
    </source>
</evidence>
<name>A0A8C8UMJ6_PERMB</name>
<evidence type="ECO:0000313" key="4">
    <source>
        <dbReference type="Ensembl" id="ENSPEMP00000033592.1"/>
    </source>
</evidence>
<organism evidence="4 5">
    <name type="scientific">Peromyscus maniculatus bairdii</name>
    <name type="common">Prairie deer mouse</name>
    <dbReference type="NCBI Taxonomy" id="230844"/>
    <lineage>
        <taxon>Eukaryota</taxon>
        <taxon>Metazoa</taxon>
        <taxon>Chordata</taxon>
        <taxon>Craniata</taxon>
        <taxon>Vertebrata</taxon>
        <taxon>Euteleostomi</taxon>
        <taxon>Mammalia</taxon>
        <taxon>Eutheria</taxon>
        <taxon>Euarchontoglires</taxon>
        <taxon>Glires</taxon>
        <taxon>Rodentia</taxon>
        <taxon>Myomorpha</taxon>
        <taxon>Muroidea</taxon>
        <taxon>Cricetidae</taxon>
        <taxon>Neotominae</taxon>
        <taxon>Peromyscus</taxon>
    </lineage>
</organism>
<dbReference type="InterPro" id="IPR029058">
    <property type="entry name" value="AB_hydrolase_fold"/>
</dbReference>
<dbReference type="Pfam" id="PF00561">
    <property type="entry name" value="Abhydrolase_1"/>
    <property type="match status" value="1"/>
</dbReference>
<evidence type="ECO:0000256" key="2">
    <source>
        <dbReference type="ARBA" id="ARBA00023098"/>
    </source>
</evidence>
<evidence type="ECO:0000259" key="3">
    <source>
        <dbReference type="Pfam" id="PF00561"/>
    </source>
</evidence>
<keyword evidence="2" id="KW-0443">Lipid metabolism</keyword>
<protein>
    <recommendedName>
        <fullName evidence="3">AB hydrolase-1 domain-containing protein</fullName>
    </recommendedName>
</protein>
<accession>A0A8C8UMJ6</accession>
<keyword evidence="1" id="KW-0442">Lipid degradation</keyword>
<dbReference type="GO" id="GO:0016042">
    <property type="term" value="P:lipid catabolic process"/>
    <property type="evidence" value="ECO:0007669"/>
    <property type="project" value="UniProtKB-KW"/>
</dbReference>
<feature type="domain" description="AB hydrolase-1" evidence="3">
    <location>
        <begin position="4"/>
        <end position="48"/>
    </location>
</feature>
<reference evidence="4" key="2">
    <citation type="submission" date="2025-08" db="UniProtKB">
        <authorList>
            <consortium name="Ensembl"/>
        </authorList>
    </citation>
    <scope>IDENTIFICATION</scope>
</reference>